<evidence type="ECO:0000313" key="2">
    <source>
        <dbReference type="Proteomes" id="UP001152523"/>
    </source>
</evidence>
<accession>A0AAV0EGR9</accession>
<gene>
    <name evidence="1" type="ORF">CEPIT_LOCUS25046</name>
</gene>
<name>A0AAV0EGR9_9ASTE</name>
<comment type="caution">
    <text evidence="1">The sequence shown here is derived from an EMBL/GenBank/DDBJ whole genome shotgun (WGS) entry which is preliminary data.</text>
</comment>
<sequence length="142" mass="16603">MVPPFLEMEGRYIAMMEMCRIVGDRNRLIAILLLVSENVMNIILFHFQDSSYECDPTKSIKRLTYNSKPDTNNDELSFLCGKVISTMEKLGSLSEVFHFSSFQRRSLIQHRTRRRRQNFESSVDSVLERRSFSLPPPGLFDF</sequence>
<reference evidence="1" key="1">
    <citation type="submission" date="2022-07" db="EMBL/GenBank/DDBJ databases">
        <authorList>
            <person name="Macas J."/>
            <person name="Novak P."/>
            <person name="Neumann P."/>
        </authorList>
    </citation>
    <scope>NUCLEOTIDE SEQUENCE</scope>
</reference>
<dbReference type="EMBL" id="CAMAPF010000930">
    <property type="protein sequence ID" value="CAH9123221.1"/>
    <property type="molecule type" value="Genomic_DNA"/>
</dbReference>
<keyword evidence="2" id="KW-1185">Reference proteome</keyword>
<dbReference type="AlphaFoldDB" id="A0AAV0EGR9"/>
<evidence type="ECO:0000313" key="1">
    <source>
        <dbReference type="EMBL" id="CAH9123221.1"/>
    </source>
</evidence>
<dbReference type="Proteomes" id="UP001152523">
    <property type="component" value="Unassembled WGS sequence"/>
</dbReference>
<protein>
    <submittedName>
        <fullName evidence="1">Uncharacterized protein</fullName>
    </submittedName>
</protein>
<proteinExistence type="predicted"/>
<organism evidence="1 2">
    <name type="scientific">Cuscuta epithymum</name>
    <dbReference type="NCBI Taxonomy" id="186058"/>
    <lineage>
        <taxon>Eukaryota</taxon>
        <taxon>Viridiplantae</taxon>
        <taxon>Streptophyta</taxon>
        <taxon>Embryophyta</taxon>
        <taxon>Tracheophyta</taxon>
        <taxon>Spermatophyta</taxon>
        <taxon>Magnoliopsida</taxon>
        <taxon>eudicotyledons</taxon>
        <taxon>Gunneridae</taxon>
        <taxon>Pentapetalae</taxon>
        <taxon>asterids</taxon>
        <taxon>lamiids</taxon>
        <taxon>Solanales</taxon>
        <taxon>Convolvulaceae</taxon>
        <taxon>Cuscuteae</taxon>
        <taxon>Cuscuta</taxon>
        <taxon>Cuscuta subgen. Cuscuta</taxon>
    </lineage>
</organism>